<feature type="transmembrane region" description="Helical" evidence="7">
    <location>
        <begin position="55"/>
        <end position="75"/>
    </location>
</feature>
<evidence type="ECO:0000256" key="1">
    <source>
        <dbReference type="ARBA" id="ARBA00004567"/>
    </source>
</evidence>
<comment type="subcellular location">
    <subcellularLocation>
        <location evidence="1 5">Nucleus</location>
        <location evidence="1 5">Nuclear pore complex</location>
    </subcellularLocation>
</comment>
<dbReference type="EMBL" id="OB663097">
    <property type="protein sequence ID" value="CAD7230971.1"/>
    <property type="molecule type" value="Genomic_DNA"/>
</dbReference>
<accession>A0A7R8ZTA3</accession>
<keyword evidence="3 5" id="KW-0906">Nuclear pore complex</keyword>
<protein>
    <recommendedName>
        <fullName evidence="5">Nuclear pore protein</fullName>
    </recommendedName>
</protein>
<dbReference type="PANTHER" id="PTHR11225:SF4">
    <property type="entry name" value="NUCLEAR PORE COMPLEX PROTEIN NUP93"/>
    <property type="match status" value="1"/>
</dbReference>
<gene>
    <name evidence="8" type="ORF">CTOB1V02_LOCUS8826</name>
</gene>
<feature type="transmembrane region" description="Helical" evidence="7">
    <location>
        <begin position="16"/>
        <end position="34"/>
    </location>
</feature>
<feature type="transmembrane region" description="Helical" evidence="7">
    <location>
        <begin position="124"/>
        <end position="142"/>
    </location>
</feature>
<evidence type="ECO:0000256" key="5">
    <source>
        <dbReference type="RuleBase" id="RU364035"/>
    </source>
</evidence>
<dbReference type="GO" id="GO:0016973">
    <property type="term" value="P:poly(A)+ mRNA export from nucleus"/>
    <property type="evidence" value="ECO:0007669"/>
    <property type="project" value="TreeGrafter"/>
</dbReference>
<dbReference type="PANTHER" id="PTHR11225">
    <property type="entry name" value="NUCLEAR PORE COMPLEX PROTEIN NUP93 NUCLEOPORIN NUP93 DEAD EYE PROTEIN"/>
    <property type="match status" value="1"/>
</dbReference>
<sequence length="638" mass="70619">MSLASFHPWSSHTCRPVLLSSICFEFVFLLRNFLSTKVQISEVTMSTVNLNILKSTQGILKVCTIIVGVICLGLYLEVSIEGQNLHFYRLCIGVFIGYLIVTGGYVVGYLTGVKTRYQETIHNFAGSVLYLVIGIIILNTAVDMSGKAKNYGIAEGVFALDVRTIEETLPEDPGVSAAANARTLVIQTKDQRPPEVGVDDKASQAQLLFGDSLDLLSYKKLGSELARRPSPPRTPPASVATPTPKATSVCRPLFVGAAEAESRDVQPPIPSTQTLDEGIADAVEKVINDLLLKSEKEAFSEQELALQDTSKETWAENQLKFVETLRGVDFGDIKESAYDFLFEPSDVQFGLTPEKDAEMSVYTEVVRSWNRTGRRSVSAAEGDSSKRQRHSDFVEDVHDRLNEIQDRVHSDVINLWGVARCMSVIGDVILADSRSNGSLVRRNTSIIFAPASSTYQAVQEEIQEWRSSSRGEEVIILRARKYLESSFRKKIGYPFTDVNDPLMNSDSGDQIFGESGAGEIQKIVNFTRHYINTFKTNMHFHLSNNGPIRQEPRAFGLPAWALIFFGLRCGDLKAAIRFAREATPPLGKFTAYLEEAFESTSRSGLPVPDLPRLSAESEAEMEAAYCSTLESEGDPFER</sequence>
<feature type="region of interest" description="Disordered" evidence="6">
    <location>
        <begin position="224"/>
        <end position="245"/>
    </location>
</feature>
<name>A0A7R8ZTA3_9CRUS</name>
<comment type="similarity">
    <text evidence="2 5">Belongs to the nucleoporin interacting component (NIC) family.</text>
</comment>
<reference evidence="8" key="1">
    <citation type="submission" date="2020-11" db="EMBL/GenBank/DDBJ databases">
        <authorList>
            <person name="Tran Van P."/>
        </authorList>
    </citation>
    <scope>NUCLEOTIDE SEQUENCE</scope>
</reference>
<feature type="transmembrane region" description="Helical" evidence="7">
    <location>
        <begin position="87"/>
        <end position="112"/>
    </location>
</feature>
<feature type="compositionally biased region" description="Low complexity" evidence="6">
    <location>
        <begin position="236"/>
        <end position="245"/>
    </location>
</feature>
<dbReference type="OrthoDB" id="6349206at2759"/>
<keyword evidence="4 5" id="KW-0539">Nucleus</keyword>
<dbReference type="Pfam" id="PF04097">
    <property type="entry name" value="Nic96"/>
    <property type="match status" value="1"/>
</dbReference>
<keyword evidence="5" id="KW-0813">Transport</keyword>
<evidence type="ECO:0000256" key="2">
    <source>
        <dbReference type="ARBA" id="ARBA00010186"/>
    </source>
</evidence>
<dbReference type="GO" id="GO:0005643">
    <property type="term" value="C:nuclear pore"/>
    <property type="evidence" value="ECO:0007669"/>
    <property type="project" value="UniProtKB-SubCell"/>
</dbReference>
<keyword evidence="5" id="KW-0811">Translocation</keyword>
<dbReference type="GO" id="GO:0006606">
    <property type="term" value="P:protein import into nucleus"/>
    <property type="evidence" value="ECO:0007669"/>
    <property type="project" value="TreeGrafter"/>
</dbReference>
<keyword evidence="5" id="KW-0653">Protein transport</keyword>
<keyword evidence="5" id="KW-0509">mRNA transport</keyword>
<dbReference type="AlphaFoldDB" id="A0A7R8ZTA3"/>
<keyword evidence="5 7" id="KW-0472">Membrane</keyword>
<evidence type="ECO:0000256" key="7">
    <source>
        <dbReference type="SAM" id="Phobius"/>
    </source>
</evidence>
<dbReference type="InterPro" id="IPR007231">
    <property type="entry name" value="Nucleoporin_int_Nup93/Nic96"/>
</dbReference>
<proteinExistence type="inferred from homology"/>
<evidence type="ECO:0000256" key="4">
    <source>
        <dbReference type="ARBA" id="ARBA00023242"/>
    </source>
</evidence>
<organism evidence="8">
    <name type="scientific">Cyprideis torosa</name>
    <dbReference type="NCBI Taxonomy" id="163714"/>
    <lineage>
        <taxon>Eukaryota</taxon>
        <taxon>Metazoa</taxon>
        <taxon>Ecdysozoa</taxon>
        <taxon>Arthropoda</taxon>
        <taxon>Crustacea</taxon>
        <taxon>Oligostraca</taxon>
        <taxon>Ostracoda</taxon>
        <taxon>Podocopa</taxon>
        <taxon>Podocopida</taxon>
        <taxon>Cytherocopina</taxon>
        <taxon>Cytheroidea</taxon>
        <taxon>Cytherideidae</taxon>
        <taxon>Cyprideis</taxon>
    </lineage>
</organism>
<evidence type="ECO:0000256" key="3">
    <source>
        <dbReference type="ARBA" id="ARBA00023132"/>
    </source>
</evidence>
<evidence type="ECO:0000313" key="8">
    <source>
        <dbReference type="EMBL" id="CAD7230971.1"/>
    </source>
</evidence>
<keyword evidence="7" id="KW-0812">Transmembrane</keyword>
<evidence type="ECO:0000256" key="6">
    <source>
        <dbReference type="SAM" id="MobiDB-lite"/>
    </source>
</evidence>
<keyword evidence="7" id="KW-1133">Transmembrane helix</keyword>
<dbReference type="GO" id="GO:0017056">
    <property type="term" value="F:structural constituent of nuclear pore"/>
    <property type="evidence" value="ECO:0007669"/>
    <property type="project" value="InterPro"/>
</dbReference>